<evidence type="ECO:0000256" key="5">
    <source>
        <dbReference type="SAM" id="MobiDB-lite"/>
    </source>
</evidence>
<keyword evidence="8" id="KW-1185">Reference proteome</keyword>
<gene>
    <name evidence="7" type="ORF">FC093_19115</name>
</gene>
<keyword evidence="3" id="KW-1133">Transmembrane helix</keyword>
<dbReference type="InterPro" id="IPR007452">
    <property type="entry name" value="TamB_C"/>
</dbReference>
<reference evidence="7 8" key="1">
    <citation type="submission" date="2019-05" db="EMBL/GenBank/DDBJ databases">
        <title>Panacibacter sp. strain 17mud1-8 Genome sequencing and assembly.</title>
        <authorList>
            <person name="Chhetri G."/>
        </authorList>
    </citation>
    <scope>NUCLEOTIDE SEQUENCE [LARGE SCALE GENOMIC DNA]</scope>
    <source>
        <strain evidence="7 8">17mud1-8</strain>
    </source>
</reference>
<evidence type="ECO:0000256" key="4">
    <source>
        <dbReference type="ARBA" id="ARBA00023136"/>
    </source>
</evidence>
<feature type="region of interest" description="Disordered" evidence="5">
    <location>
        <begin position="1574"/>
        <end position="1595"/>
    </location>
</feature>
<evidence type="ECO:0000259" key="6">
    <source>
        <dbReference type="Pfam" id="PF04357"/>
    </source>
</evidence>
<dbReference type="Proteomes" id="UP000305848">
    <property type="component" value="Unassembled WGS sequence"/>
</dbReference>
<dbReference type="RefSeq" id="WP_137263419.1">
    <property type="nucleotide sequence ID" value="NZ_SZQL01000019.1"/>
</dbReference>
<dbReference type="PANTHER" id="PTHR36985">
    <property type="entry name" value="TRANSLOCATION AND ASSEMBLY MODULE SUBUNIT TAMB"/>
    <property type="match status" value="1"/>
</dbReference>
<dbReference type="Pfam" id="PF04357">
    <property type="entry name" value="TamB"/>
    <property type="match status" value="1"/>
</dbReference>
<protein>
    <recommendedName>
        <fullName evidence="6">Translocation and assembly module TamB C-terminal domain-containing protein</fullName>
    </recommendedName>
</protein>
<dbReference type="OrthoDB" id="680700at2"/>
<name>A0A4U3KTI2_9BACT</name>
<comment type="subcellular location">
    <subcellularLocation>
        <location evidence="1">Membrane</location>
        <topology evidence="1">Single-pass membrane protein</topology>
    </subcellularLocation>
</comment>
<dbReference type="GO" id="GO:0005886">
    <property type="term" value="C:plasma membrane"/>
    <property type="evidence" value="ECO:0007669"/>
    <property type="project" value="InterPro"/>
</dbReference>
<accession>A0A4U3KTI2</accession>
<feature type="domain" description="Translocation and assembly module TamB C-terminal" evidence="6">
    <location>
        <begin position="1101"/>
        <end position="1569"/>
    </location>
</feature>
<sequence length="1595" mass="177896">MKVAKKILNILGRVLLGLLGLILLLWLLIQTTPVQNYIVGKITKRLSSDLKTEVHIDHVNLSLFDKVNLEGVLIRDKNKDTLLSAGAVKVRLTDWFFLRDKIVLKYIGLENANILLHRRDSTWNYQFIADYFAAPDTVKKQQQSSIKLSLEKIDFKNVSFIQNDEWVGQKMQVTVGSMLVDADSVDFDNSIFKINTIDLDKPLFSLYDFDGFRPDSLRKIYPDTGMYYNAGDILLQVKKIQLTNGSFISERQDSAPVNTYFDGLHIHVNKIGGSINNLSFKKDTITANVNIAAVERSGFELRKLKTAFRLTPQMMEFKQLDLRTPESRIGDYYAMQFDDFNKDMNDYIDSVVMDARFRNSVVSTNDIAYFAPALANWKRRGDISGHFYGTVKDFTIPNLFIRSSTDMYASGSFSMKGLPDVDHTVMHFSNAKVQMQYSDLAAIVPAVKTVTTPNLAALGQLRFAGNFDGTIHDFTTIGNFSTSLGGLYANLKMQLPATNEPIYNGTLITKQFNLGKFLNVGSVGQVSFNGKVAGSSFDVSKIKTNLNGTFSQFEFNDYNYSNIAFNGTIQKRFFTGDFKVSDSNFDFTSNIQIDLTHEQPRFNVLGDLVKSDLKALNFTNQNFQLTGLFDLNFEGRNIDEFQGNAKLLNAILQHDSTRLSFDSLTVRSYTDSARHKALFINSNEFDVMVSGQYNILDLPNSFQAFLSHYYPSYIAAPKSTPKGQDFFVTVNTRDFSNYAQLIDARLSGLNDVQFSGSINTQDSGKLLFTAFMPDFKYANFSIANAAMHGTGNFNSVSFSGNVDTVRISDSTYFPNSKIKISSQNDHSVVNIITSANNTLNEARLNADIYTLPDGVRIDFQPSSFVINEKKWDLEKQGEIVIRKQFASAQNVKFVQGFQEITVETDKDTTGAEGNNLVVKMKDVNIGDFTPIFTTEPRMEGVANGTVHLHDFYGNFNAAANIRADQFRLQNDSVGIVNMAAQYHSNTGKISFDAKSDNEDYNFVVNGAYNLKDSTSNALNTVMHLNRAKIGIVNMFLSSLFSNITGYATGDLTVKGKGAAVDLLGTIAVADAGITVDYTKVRYHIDSALFHFKEGVIDFGQFQVKDEYNNTGTVKGKLYEHAFSNMQFDFDMSTDKLLLLNTTAKDNDQFYGKAIGKATLSLKGPEENMKLSITGAVNDTTHIYIPTDNSSKATAADFIVFKQHGTKVPATPEVASNLSIDLDLTANNQAQIDVILDALTGDVIKAVGNGRLQIKVPATGDMTMKGRYNIENGRYDFNFQSFLRKPFDLMPGSYIEWNGDPYNANIHIDAQYVAEHVSINDLISNQSSGESAFFNSSIRGYRGDVYVIAELRGRLSQPDINFRLDFPIGSVIKNDNDFALFLNRLQSDKAEMLKQVTYLIVFGAFAPYGEARTSTTAYSLGLNTISQKLTAEINKIVSNLLYKVTGDKSLQLDISANTYSSSSYFGSNTTNNALDRQSFNFKINKSLLDGKVILSFGSDFDFGLTSTTYVQGGSFQWLPDVSAQFILSKDRKLRAIVFSRSSLDAFSNYGNSNLGLGRRNRQGVSLSYTFNPRRQVDLDKDSKKDKNTNKDSTGKK</sequence>
<evidence type="ECO:0000256" key="3">
    <source>
        <dbReference type="ARBA" id="ARBA00022989"/>
    </source>
</evidence>
<evidence type="ECO:0000256" key="1">
    <source>
        <dbReference type="ARBA" id="ARBA00004167"/>
    </source>
</evidence>
<keyword evidence="2" id="KW-0812">Transmembrane</keyword>
<evidence type="ECO:0000313" key="7">
    <source>
        <dbReference type="EMBL" id="TKK65650.1"/>
    </source>
</evidence>
<proteinExistence type="predicted"/>
<dbReference type="GO" id="GO:0009306">
    <property type="term" value="P:protein secretion"/>
    <property type="evidence" value="ECO:0007669"/>
    <property type="project" value="InterPro"/>
</dbReference>
<organism evidence="7 8">
    <name type="scientific">Ilyomonas limi</name>
    <dbReference type="NCBI Taxonomy" id="2575867"/>
    <lineage>
        <taxon>Bacteria</taxon>
        <taxon>Pseudomonadati</taxon>
        <taxon>Bacteroidota</taxon>
        <taxon>Chitinophagia</taxon>
        <taxon>Chitinophagales</taxon>
        <taxon>Chitinophagaceae</taxon>
        <taxon>Ilyomonas</taxon>
    </lineage>
</organism>
<evidence type="ECO:0000313" key="8">
    <source>
        <dbReference type="Proteomes" id="UP000305848"/>
    </source>
</evidence>
<keyword evidence="4" id="KW-0472">Membrane</keyword>
<dbReference type="PANTHER" id="PTHR36985:SF1">
    <property type="entry name" value="TRANSLOCATION AND ASSEMBLY MODULE SUBUNIT TAMB"/>
    <property type="match status" value="1"/>
</dbReference>
<comment type="caution">
    <text evidence="7">The sequence shown here is derived from an EMBL/GenBank/DDBJ whole genome shotgun (WGS) entry which is preliminary data.</text>
</comment>
<evidence type="ECO:0000256" key="2">
    <source>
        <dbReference type="ARBA" id="ARBA00022692"/>
    </source>
</evidence>
<dbReference type="EMBL" id="SZQL01000019">
    <property type="protein sequence ID" value="TKK65650.1"/>
    <property type="molecule type" value="Genomic_DNA"/>
</dbReference>